<dbReference type="RefSeq" id="WP_042468490.1">
    <property type="nucleotide sequence ID" value="NZ_BBJS01000010.1"/>
</dbReference>
<evidence type="ECO:0000313" key="3">
    <source>
        <dbReference type="Proteomes" id="UP000032025"/>
    </source>
</evidence>
<organism evidence="2 3">
    <name type="scientific">Sphingomonas paucimobilis NBRC 13935</name>
    <dbReference type="NCBI Taxonomy" id="1219050"/>
    <lineage>
        <taxon>Bacteria</taxon>
        <taxon>Pseudomonadati</taxon>
        <taxon>Pseudomonadota</taxon>
        <taxon>Alphaproteobacteria</taxon>
        <taxon>Sphingomonadales</taxon>
        <taxon>Sphingomonadaceae</taxon>
        <taxon>Sphingomonas</taxon>
    </lineage>
</organism>
<name>A0A0C9MYT4_SPHPI</name>
<accession>A0A0C9MYT4</accession>
<dbReference type="Proteomes" id="UP000032025">
    <property type="component" value="Unassembled WGS sequence"/>
</dbReference>
<keyword evidence="3" id="KW-1185">Reference proteome</keyword>
<sequence>MERVSRDHLRLVLSIALKLYRRSEKKAFGIESETVLNKMVEDILTRVMGRPENEAVILRPSRIIRQIGEREGRWGEDEPHPQDALPAGTITNVL</sequence>
<dbReference type="EMBL" id="BBJS01000010">
    <property type="protein sequence ID" value="GAN12489.1"/>
    <property type="molecule type" value="Genomic_DNA"/>
</dbReference>
<dbReference type="GeneID" id="78526338"/>
<feature type="compositionally biased region" description="Basic and acidic residues" evidence="1">
    <location>
        <begin position="69"/>
        <end position="81"/>
    </location>
</feature>
<feature type="region of interest" description="Disordered" evidence="1">
    <location>
        <begin position="69"/>
        <end position="94"/>
    </location>
</feature>
<comment type="caution">
    <text evidence="2">The sequence shown here is derived from an EMBL/GenBank/DDBJ whole genome shotgun (WGS) entry which is preliminary data.</text>
</comment>
<evidence type="ECO:0000256" key="1">
    <source>
        <dbReference type="SAM" id="MobiDB-lite"/>
    </source>
</evidence>
<protein>
    <submittedName>
        <fullName evidence="2">DNA, contig: SP610</fullName>
    </submittedName>
</protein>
<reference evidence="2 3" key="1">
    <citation type="submission" date="2014-08" db="EMBL/GenBank/DDBJ databases">
        <title>Whole genome shotgun sequence of Sphingomonas paucimobilis NBRC 13935.</title>
        <authorList>
            <person name="Hosoyama A."/>
            <person name="Hashimoto M."/>
            <person name="Hosoyama Y."/>
            <person name="Noguchi M."/>
            <person name="Uohara A."/>
            <person name="Ohji S."/>
            <person name="Katano-Makiyama Y."/>
            <person name="Ichikawa N."/>
            <person name="Kimura A."/>
            <person name="Yamazoe A."/>
            <person name="Fujita N."/>
        </authorList>
    </citation>
    <scope>NUCLEOTIDE SEQUENCE [LARGE SCALE GENOMIC DNA]</scope>
    <source>
        <strain evidence="2 3">NBRC 13935</strain>
    </source>
</reference>
<proteinExistence type="predicted"/>
<dbReference type="AlphaFoldDB" id="A0A0C9MYT4"/>
<evidence type="ECO:0000313" key="2">
    <source>
        <dbReference type="EMBL" id="GAN12489.1"/>
    </source>
</evidence>
<gene>
    <name evidence="2" type="ORF">SP6_10_00700</name>
</gene>